<evidence type="ECO:0000259" key="1">
    <source>
        <dbReference type="Pfam" id="PF13480"/>
    </source>
</evidence>
<gene>
    <name evidence="2" type="ordered locus">Solca_3423</name>
</gene>
<dbReference type="RefSeq" id="WP_014681653.1">
    <property type="nucleotide sequence ID" value="NC_017770.1"/>
</dbReference>
<dbReference type="HOGENOM" id="CLU_062815_0_0_10"/>
<dbReference type="KEGG" id="scn:Solca_3423"/>
<dbReference type="EMBL" id="CP003349">
    <property type="protein sequence ID" value="AFD08430.1"/>
    <property type="molecule type" value="Genomic_DNA"/>
</dbReference>
<dbReference type="InterPro" id="IPR038740">
    <property type="entry name" value="BioF2-like_GNAT_dom"/>
</dbReference>
<keyword evidence="3" id="KW-1185">Reference proteome</keyword>
<dbReference type="Proteomes" id="UP000007590">
    <property type="component" value="Chromosome"/>
</dbReference>
<accession>H8KXA1</accession>
<protein>
    <recommendedName>
        <fullName evidence="1">BioF2-like acetyltransferase domain-containing protein</fullName>
    </recommendedName>
</protein>
<sequence length="325" mass="38074">MDNLTKYKAFCDVEDTLPIYSTYWWLDAVCGTNNWNVLIIERDNKIIASWPIYIKKKLGFRMITSPLLTPILGIWLKDLPNISLTNKISHEIEICNELIDMLPKHDFFFQRFGYQFTNWLPFYWHHYKQQTHYSYVINNIKDYEHVLKGYPQEKRRKIRRAAELLSIKYDLSAHQFYEFHTKILQQIGKTISYPFAIFERLYNALYKHNAGRVIYAVDKDGNIHAALFIAWDKMSAYGILSAIDRNFGSVGGASLLAFEAIKMASSFVDTFDFEGSMIPKVEEVNRRSGGIQTPFFEISKTPSKILSLGLFLFKNLYLKRKGFFQ</sequence>
<dbReference type="eggNOG" id="COG2348">
    <property type="taxonomic scope" value="Bacteria"/>
</dbReference>
<feature type="domain" description="BioF2-like acetyltransferase" evidence="1">
    <location>
        <begin position="154"/>
        <end position="273"/>
    </location>
</feature>
<dbReference type="AlphaFoldDB" id="H8KXA1"/>
<dbReference type="InterPro" id="IPR016181">
    <property type="entry name" value="Acyl_CoA_acyltransferase"/>
</dbReference>
<dbReference type="SUPFAM" id="SSF55729">
    <property type="entry name" value="Acyl-CoA N-acyltransferases (Nat)"/>
    <property type="match status" value="1"/>
</dbReference>
<name>H8KXA1_SOLCM</name>
<dbReference type="Pfam" id="PF13480">
    <property type="entry name" value="Acetyltransf_6"/>
    <property type="match status" value="1"/>
</dbReference>
<organism evidence="2 3">
    <name type="scientific">Solitalea canadensis (strain ATCC 29591 / DSM 3403 / JCM 21819 / LMG 8368 / NBRC 15130 / NCIMB 12057 / USAM 9D)</name>
    <name type="common">Flexibacter canadensis</name>
    <dbReference type="NCBI Taxonomy" id="929556"/>
    <lineage>
        <taxon>Bacteria</taxon>
        <taxon>Pseudomonadati</taxon>
        <taxon>Bacteroidota</taxon>
        <taxon>Sphingobacteriia</taxon>
        <taxon>Sphingobacteriales</taxon>
        <taxon>Sphingobacteriaceae</taxon>
        <taxon>Solitalea</taxon>
    </lineage>
</organism>
<reference evidence="2" key="1">
    <citation type="submission" date="2012-02" db="EMBL/GenBank/DDBJ databases">
        <title>The complete genome of Solitalea canadensis DSM 3403.</title>
        <authorList>
            <consortium name="US DOE Joint Genome Institute (JGI-PGF)"/>
            <person name="Lucas S."/>
            <person name="Copeland A."/>
            <person name="Lapidus A."/>
            <person name="Glavina del Rio T."/>
            <person name="Dalin E."/>
            <person name="Tice H."/>
            <person name="Bruce D."/>
            <person name="Goodwin L."/>
            <person name="Pitluck S."/>
            <person name="Peters L."/>
            <person name="Ovchinnikova G."/>
            <person name="Lu M."/>
            <person name="Kyrpides N."/>
            <person name="Mavromatis K."/>
            <person name="Ivanova N."/>
            <person name="Brettin T."/>
            <person name="Detter J.C."/>
            <person name="Han C."/>
            <person name="Larimer F."/>
            <person name="Land M."/>
            <person name="Hauser L."/>
            <person name="Markowitz V."/>
            <person name="Cheng J.-F."/>
            <person name="Hugenholtz P."/>
            <person name="Woyke T."/>
            <person name="Wu D."/>
            <person name="Spring S."/>
            <person name="Schroeder M."/>
            <person name="Kopitz M."/>
            <person name="Brambilla E."/>
            <person name="Klenk H.-P."/>
            <person name="Eisen J.A."/>
        </authorList>
    </citation>
    <scope>NUCLEOTIDE SEQUENCE</scope>
    <source>
        <strain evidence="2">DSM 3403</strain>
    </source>
</reference>
<dbReference type="Gene3D" id="3.40.630.30">
    <property type="match status" value="1"/>
</dbReference>
<evidence type="ECO:0000313" key="2">
    <source>
        <dbReference type="EMBL" id="AFD08430.1"/>
    </source>
</evidence>
<dbReference type="OrthoDB" id="1113003at2"/>
<dbReference type="STRING" id="929556.Solca_3423"/>
<proteinExistence type="predicted"/>
<evidence type="ECO:0000313" key="3">
    <source>
        <dbReference type="Proteomes" id="UP000007590"/>
    </source>
</evidence>